<sequence length="590" mass="68855">MKSNDKQNHKVTDMNSKTTTRVLSIDMGQEVVDFLRKENLETYDGTFGPFVDARNVDYCWDILPIYLEQNLPDNLHEYSVVIEDLGFERKTIPYDLEQVDKQKAIVEDRSFKCLCLAKPINVLDPVPFGCFLLKREFDKKKGELIKIIFQAPKNEVRYSGIRVSNNIHNIGVFSNYQNIVDFSQKSLSGDRVKLVNEYRLSEILFSGLEDQLSYSQTFFHPSIPKNGSYDTEPNPHFIPLLLNEQGDIISYVYFEKKTCTFVLPQIENKVVLLERLFTNCLYRNFSELFPLQTKNTWLTKKEYELPEIVQLCEEKEEARQIYENTIDQKDKSIVEIRKKYNFLYAMLTESGETLVNNVKQYLEWLGFDNVQSMDEEVKEGEDFQEDLQIHLANNELLIIEVKGLHGTSKDNECSQISKIELRRIHERKYSNVHALYIVNNERGKEPLKRQMPPFTASQIKDAEFAHRAMTYTYQLFNLYFEIESGIITKEEARNALFQNGLVDFRSNFKSIGKPYSYFKNNKVACIELHDTILSVGDKVYFEDDRKRLNVVEIVNIQVDCQNKQTVKVGKVGIEFNMKIPKGAVLLYKHL</sequence>
<gene>
    <name evidence="1" type="ORF">F7D74_04950</name>
</gene>
<evidence type="ECO:0000313" key="2">
    <source>
        <dbReference type="Proteomes" id="UP000421408"/>
    </source>
</evidence>
<dbReference type="AlphaFoldDB" id="A0AA90UXG6"/>
<organism evidence="1 2">
    <name type="scientific">Segatella copri</name>
    <dbReference type="NCBI Taxonomy" id="165179"/>
    <lineage>
        <taxon>Bacteria</taxon>
        <taxon>Pseudomonadati</taxon>
        <taxon>Bacteroidota</taxon>
        <taxon>Bacteroidia</taxon>
        <taxon>Bacteroidales</taxon>
        <taxon>Prevotellaceae</taxon>
        <taxon>Segatella</taxon>
    </lineage>
</organism>
<proteinExistence type="predicted"/>
<protein>
    <submittedName>
        <fullName evidence="1">Uncharacterized protein</fullName>
    </submittedName>
</protein>
<comment type="caution">
    <text evidence="1">The sequence shown here is derived from an EMBL/GenBank/DDBJ whole genome shotgun (WGS) entry which is preliminary data.</text>
</comment>
<evidence type="ECO:0000313" key="1">
    <source>
        <dbReference type="EMBL" id="MQN83344.1"/>
    </source>
</evidence>
<dbReference type="Proteomes" id="UP000421408">
    <property type="component" value="Unassembled WGS sequence"/>
</dbReference>
<dbReference type="RefSeq" id="WP_153118523.1">
    <property type="nucleotide sequence ID" value="NZ_VZCC01000024.1"/>
</dbReference>
<reference evidence="2" key="1">
    <citation type="submission" date="2019-09" db="EMBL/GenBank/DDBJ databases">
        <title>Distinct polysaccharide growth profiles of human intestinal Prevotella copri isolates.</title>
        <authorList>
            <person name="Fehlner-Peach H."/>
            <person name="Magnabosco C."/>
            <person name="Raghavan V."/>
            <person name="Scher J.U."/>
            <person name="Tett A."/>
            <person name="Cox L.M."/>
            <person name="Gottsegen C."/>
            <person name="Watters A."/>
            <person name="Wiltshire- Gordon J.D."/>
            <person name="Segata N."/>
            <person name="Bonneau R."/>
            <person name="Littman D.R."/>
        </authorList>
    </citation>
    <scope>NUCLEOTIDE SEQUENCE [LARGE SCALE GENOMIC DNA]</scope>
    <source>
        <strain evidence="2">iAA108</strain>
    </source>
</reference>
<accession>A0AA90UXG6</accession>
<name>A0AA90UXG6_9BACT</name>
<dbReference type="EMBL" id="VZCC01000024">
    <property type="protein sequence ID" value="MQN83344.1"/>
    <property type="molecule type" value="Genomic_DNA"/>
</dbReference>